<evidence type="ECO:0000313" key="3">
    <source>
        <dbReference type="Proteomes" id="UP000324222"/>
    </source>
</evidence>
<evidence type="ECO:0000256" key="1">
    <source>
        <dbReference type="SAM" id="MobiDB-lite"/>
    </source>
</evidence>
<name>A0A5B7DGV1_PORTR</name>
<protein>
    <submittedName>
        <fullName evidence="2">Uncharacterized protein</fullName>
    </submittedName>
</protein>
<keyword evidence="3" id="KW-1185">Reference proteome</keyword>
<comment type="caution">
    <text evidence="2">The sequence shown here is derived from an EMBL/GenBank/DDBJ whole genome shotgun (WGS) entry which is preliminary data.</text>
</comment>
<dbReference type="AlphaFoldDB" id="A0A5B7DGV1"/>
<evidence type="ECO:0000313" key="2">
    <source>
        <dbReference type="EMBL" id="MPC20393.1"/>
    </source>
</evidence>
<organism evidence="2 3">
    <name type="scientific">Portunus trituberculatus</name>
    <name type="common">Swimming crab</name>
    <name type="synonym">Neptunus trituberculatus</name>
    <dbReference type="NCBI Taxonomy" id="210409"/>
    <lineage>
        <taxon>Eukaryota</taxon>
        <taxon>Metazoa</taxon>
        <taxon>Ecdysozoa</taxon>
        <taxon>Arthropoda</taxon>
        <taxon>Crustacea</taxon>
        <taxon>Multicrustacea</taxon>
        <taxon>Malacostraca</taxon>
        <taxon>Eumalacostraca</taxon>
        <taxon>Eucarida</taxon>
        <taxon>Decapoda</taxon>
        <taxon>Pleocyemata</taxon>
        <taxon>Brachyura</taxon>
        <taxon>Eubrachyura</taxon>
        <taxon>Portunoidea</taxon>
        <taxon>Portunidae</taxon>
        <taxon>Portuninae</taxon>
        <taxon>Portunus</taxon>
    </lineage>
</organism>
<feature type="region of interest" description="Disordered" evidence="1">
    <location>
        <begin position="61"/>
        <end position="85"/>
    </location>
</feature>
<proteinExistence type="predicted"/>
<sequence length="85" mass="9200">MGQVLGEKTIQAVENTPLPAFHTHLTEQAPLLPQLLRLLSNEPVECMYTRMQMEIPAGIARDREAGGGARDGTADGRVSEGNTNK</sequence>
<gene>
    <name evidence="2" type="ORF">E2C01_013335</name>
</gene>
<accession>A0A5B7DGV1</accession>
<reference evidence="2 3" key="1">
    <citation type="submission" date="2019-05" db="EMBL/GenBank/DDBJ databases">
        <title>Another draft genome of Portunus trituberculatus and its Hox gene families provides insights of decapod evolution.</title>
        <authorList>
            <person name="Jeong J.-H."/>
            <person name="Song I."/>
            <person name="Kim S."/>
            <person name="Choi T."/>
            <person name="Kim D."/>
            <person name="Ryu S."/>
            <person name="Kim W."/>
        </authorList>
    </citation>
    <scope>NUCLEOTIDE SEQUENCE [LARGE SCALE GENOMIC DNA]</scope>
    <source>
        <tissue evidence="2">Muscle</tissue>
    </source>
</reference>
<dbReference type="Proteomes" id="UP000324222">
    <property type="component" value="Unassembled WGS sequence"/>
</dbReference>
<dbReference type="EMBL" id="VSRR010000867">
    <property type="protein sequence ID" value="MPC20393.1"/>
    <property type="molecule type" value="Genomic_DNA"/>
</dbReference>